<dbReference type="SMART" id="SM00304">
    <property type="entry name" value="HAMP"/>
    <property type="match status" value="2"/>
</dbReference>
<keyword evidence="9" id="KW-1185">Reference proteome</keyword>
<keyword evidence="5" id="KW-0812">Transmembrane</keyword>
<evidence type="ECO:0000313" key="8">
    <source>
        <dbReference type="EMBL" id="QAA30768.1"/>
    </source>
</evidence>
<dbReference type="PANTHER" id="PTHR32089">
    <property type="entry name" value="METHYL-ACCEPTING CHEMOTAXIS PROTEIN MCPB"/>
    <property type="match status" value="1"/>
</dbReference>
<feature type="domain" description="HAMP" evidence="7">
    <location>
        <begin position="186"/>
        <end position="238"/>
    </location>
</feature>
<dbReference type="Gene3D" id="6.10.340.10">
    <property type="match status" value="1"/>
</dbReference>
<comment type="similarity">
    <text evidence="2">Belongs to the methyl-accepting chemotaxis (MCP) protein family.</text>
</comment>
<dbReference type="InterPro" id="IPR004089">
    <property type="entry name" value="MCPsignal_dom"/>
</dbReference>
<sequence>MKSLRRKISLSFGGVCLLFSIIYTLVYGYRTSTVIQNQAMEDTALMSEQFLINLNGHTTEDASYLQELTRKYKNSSISYIGIRNKDYKYVASTIDTETGSQRKDQYAETVFSTGNKTSYKINDKDKGLMLQSVMPIKSDDKVIGVIELGIPMSGSQKDISNLIISMLVIAIVIQIVAFVIGGFVARSIVNPIKHMLGSLDLVAKGDFTASVRVSSKDEIGKLSNIMADTLEHIKEMILEIKQSANNLAEASQGVAASSEQMASSNGSIAEAMTDSAHRVNTQSNNLEESYVVLINLEDRLKTMEANLSSALSGNMEIKHKADNGRDKIVELAKSIEEIRYKFEEVENTLSKLNGSVDNISSITLVINDVAEQTNLLALNAAIEAARVGEQGRGFAVVADEIRTLAEQVLDSSKNINNIVTGITGDTKEVSNSAREVSSKISDQGKILDETIESFKNIVSGILDNSTTIENSNMELKETLNAKNQVKNRIEIVTEEAKNISESTISVASNIEEQTATVQEFTATAQTLDSMATSLTTLVNRFKVE</sequence>
<name>A0A410DNY4_9CLOT</name>
<evidence type="ECO:0000256" key="2">
    <source>
        <dbReference type="ARBA" id="ARBA00029447"/>
    </source>
</evidence>
<proteinExistence type="inferred from homology"/>
<feature type="domain" description="Methyl-accepting transducer" evidence="6">
    <location>
        <begin position="257"/>
        <end position="511"/>
    </location>
</feature>
<keyword evidence="1 3" id="KW-0807">Transducer</keyword>
<dbReference type="Pfam" id="PF00015">
    <property type="entry name" value="MCPsignal"/>
    <property type="match status" value="1"/>
</dbReference>
<dbReference type="SMART" id="SM00283">
    <property type="entry name" value="MA"/>
    <property type="match status" value="1"/>
</dbReference>
<dbReference type="SUPFAM" id="SSF58104">
    <property type="entry name" value="Methyl-accepting chemotaxis protein (MCP) signaling domain"/>
    <property type="match status" value="1"/>
</dbReference>
<dbReference type="AlphaFoldDB" id="A0A410DNY4"/>
<dbReference type="SUPFAM" id="SSF103190">
    <property type="entry name" value="Sensory domain-like"/>
    <property type="match status" value="1"/>
</dbReference>
<feature type="coiled-coil region" evidence="4">
    <location>
        <begin position="468"/>
        <end position="502"/>
    </location>
</feature>
<dbReference type="PROSITE" id="PS50111">
    <property type="entry name" value="CHEMOTAXIS_TRANSDUC_2"/>
    <property type="match status" value="1"/>
</dbReference>
<dbReference type="CDD" id="cd06225">
    <property type="entry name" value="HAMP"/>
    <property type="match status" value="1"/>
</dbReference>
<protein>
    <recommendedName>
        <fullName evidence="10">Methyl-accepting chemotaxis protein</fullName>
    </recommendedName>
</protein>
<dbReference type="Proteomes" id="UP000286268">
    <property type="component" value="Chromosome"/>
</dbReference>
<dbReference type="InterPro" id="IPR029151">
    <property type="entry name" value="Sensor-like_sf"/>
</dbReference>
<keyword evidence="5" id="KW-0472">Membrane</keyword>
<dbReference type="InterPro" id="IPR003660">
    <property type="entry name" value="HAMP_dom"/>
</dbReference>
<dbReference type="KEGG" id="cmah:C1I91_03340"/>
<evidence type="ECO:0008006" key="10">
    <source>
        <dbReference type="Google" id="ProtNLM"/>
    </source>
</evidence>
<dbReference type="GO" id="GO:0016020">
    <property type="term" value="C:membrane"/>
    <property type="evidence" value="ECO:0007669"/>
    <property type="project" value="InterPro"/>
</dbReference>
<evidence type="ECO:0000256" key="3">
    <source>
        <dbReference type="PROSITE-ProRule" id="PRU00284"/>
    </source>
</evidence>
<dbReference type="Gene3D" id="1.10.287.950">
    <property type="entry name" value="Methyl-accepting chemotaxis protein"/>
    <property type="match status" value="1"/>
</dbReference>
<dbReference type="PROSITE" id="PS50885">
    <property type="entry name" value="HAMP"/>
    <property type="match status" value="1"/>
</dbReference>
<evidence type="ECO:0000259" key="7">
    <source>
        <dbReference type="PROSITE" id="PS50885"/>
    </source>
</evidence>
<evidence type="ECO:0000259" key="6">
    <source>
        <dbReference type="PROSITE" id="PS50111"/>
    </source>
</evidence>
<evidence type="ECO:0000313" key="9">
    <source>
        <dbReference type="Proteomes" id="UP000286268"/>
    </source>
</evidence>
<evidence type="ECO:0000256" key="5">
    <source>
        <dbReference type="SAM" id="Phobius"/>
    </source>
</evidence>
<dbReference type="GO" id="GO:0007165">
    <property type="term" value="P:signal transduction"/>
    <property type="evidence" value="ECO:0007669"/>
    <property type="project" value="UniProtKB-KW"/>
</dbReference>
<evidence type="ECO:0000256" key="4">
    <source>
        <dbReference type="SAM" id="Coils"/>
    </source>
</evidence>
<feature type="transmembrane region" description="Helical" evidence="5">
    <location>
        <begin position="162"/>
        <end position="185"/>
    </location>
</feature>
<evidence type="ECO:0000256" key="1">
    <source>
        <dbReference type="ARBA" id="ARBA00023224"/>
    </source>
</evidence>
<dbReference type="OrthoDB" id="369336at2"/>
<keyword evidence="5" id="KW-1133">Transmembrane helix</keyword>
<reference evidence="8 9" key="1">
    <citation type="submission" date="2018-01" db="EMBL/GenBank/DDBJ databases">
        <title>Genome Sequencing and Assembly of Anaerobacter polyendosporus strain CT4.</title>
        <authorList>
            <person name="Tachaapaikoon C."/>
            <person name="Sutheeworapong S."/>
            <person name="Jenjaroenpun P."/>
            <person name="Wongsurawat T."/>
            <person name="Nookeaw I."/>
            <person name="Cheawchanlertfa P."/>
            <person name="Kosugi A."/>
            <person name="Cheevadhanarak S."/>
            <person name="Ratanakhanokchai K."/>
        </authorList>
    </citation>
    <scope>NUCLEOTIDE SEQUENCE [LARGE SCALE GENOMIC DNA]</scope>
    <source>
        <strain evidence="8 9">CT4</strain>
    </source>
</reference>
<accession>A0A410DNY4</accession>
<gene>
    <name evidence="8" type="ORF">C1I91_03340</name>
</gene>
<dbReference type="EMBL" id="CP025746">
    <property type="protein sequence ID" value="QAA30768.1"/>
    <property type="molecule type" value="Genomic_DNA"/>
</dbReference>
<organism evidence="8 9">
    <name type="scientific">Clostridium manihotivorum</name>
    <dbReference type="NCBI Taxonomy" id="2320868"/>
    <lineage>
        <taxon>Bacteria</taxon>
        <taxon>Bacillati</taxon>
        <taxon>Bacillota</taxon>
        <taxon>Clostridia</taxon>
        <taxon>Eubacteriales</taxon>
        <taxon>Clostridiaceae</taxon>
        <taxon>Clostridium</taxon>
    </lineage>
</organism>
<dbReference type="PANTHER" id="PTHR32089:SF112">
    <property type="entry name" value="LYSOZYME-LIKE PROTEIN-RELATED"/>
    <property type="match status" value="1"/>
</dbReference>
<dbReference type="Pfam" id="PF00672">
    <property type="entry name" value="HAMP"/>
    <property type="match status" value="1"/>
</dbReference>
<dbReference type="RefSeq" id="WP_128211220.1">
    <property type="nucleotide sequence ID" value="NZ_CP025746.1"/>
</dbReference>
<keyword evidence="4" id="KW-0175">Coiled coil</keyword>